<dbReference type="GO" id="GO:0003743">
    <property type="term" value="F:translation initiation factor activity"/>
    <property type="evidence" value="ECO:0007669"/>
    <property type="project" value="InterPro"/>
</dbReference>
<dbReference type="HOGENOM" id="CLU_012487_2_1_1"/>
<gene>
    <name evidence="4" type="ORF">CYME_CMQ095C</name>
</gene>
<name>M1V6A4_CYAM1</name>
<dbReference type="Gene3D" id="3.10.400.20">
    <property type="match status" value="1"/>
</dbReference>
<dbReference type="InterPro" id="IPR039757">
    <property type="entry name" value="EIF2D"/>
</dbReference>
<keyword evidence="5" id="KW-1185">Reference proteome</keyword>
<dbReference type="PANTHER" id="PTHR12217">
    <property type="entry name" value="EUKARYOTIC TRANSLATION INITIATION FACTOR 2D"/>
    <property type="match status" value="1"/>
</dbReference>
<dbReference type="CDD" id="cd21156">
    <property type="entry name" value="PUA_eIF2d-like"/>
    <property type="match status" value="1"/>
</dbReference>
<dbReference type="Proteomes" id="UP000007014">
    <property type="component" value="Chromosome 17"/>
</dbReference>
<dbReference type="Pfam" id="PF26292">
    <property type="entry name" value="PUA_elF2D"/>
    <property type="match status" value="1"/>
</dbReference>
<accession>M1V6A4</accession>
<evidence type="ECO:0000256" key="2">
    <source>
        <dbReference type="SAM" id="MobiDB-lite"/>
    </source>
</evidence>
<dbReference type="GO" id="GO:0001731">
    <property type="term" value="P:formation of translation preinitiation complex"/>
    <property type="evidence" value="ECO:0007669"/>
    <property type="project" value="InterPro"/>
</dbReference>
<proteinExistence type="predicted"/>
<dbReference type="GO" id="GO:0003723">
    <property type="term" value="F:RNA binding"/>
    <property type="evidence" value="ECO:0007669"/>
    <property type="project" value="InterPro"/>
</dbReference>
<dbReference type="KEGG" id="cme:CYME_CMQ095C"/>
<dbReference type="SUPFAM" id="SSF88697">
    <property type="entry name" value="PUA domain-like"/>
    <property type="match status" value="1"/>
</dbReference>
<dbReference type="PANTHER" id="PTHR12217:SF4">
    <property type="entry name" value="EUKARYOTIC TRANSLATION INITIATION FACTOR 2D"/>
    <property type="match status" value="1"/>
</dbReference>
<dbReference type="PROSITE" id="PS50296">
    <property type="entry name" value="SUI1"/>
    <property type="match status" value="1"/>
</dbReference>
<reference evidence="4 5" key="1">
    <citation type="journal article" date="2004" name="Nature">
        <title>Genome sequence of the ultrasmall unicellular red alga Cyanidioschyzon merolae 10D.</title>
        <authorList>
            <person name="Matsuzaki M."/>
            <person name="Misumi O."/>
            <person name="Shin-i T."/>
            <person name="Maruyama S."/>
            <person name="Takahara M."/>
            <person name="Miyagishima S."/>
            <person name="Mori T."/>
            <person name="Nishida K."/>
            <person name="Yagisawa F."/>
            <person name="Nishida K."/>
            <person name="Yoshida Y."/>
            <person name="Nishimura Y."/>
            <person name="Nakao S."/>
            <person name="Kobayashi T."/>
            <person name="Momoyama Y."/>
            <person name="Higashiyama T."/>
            <person name="Minoda A."/>
            <person name="Sano M."/>
            <person name="Nomoto H."/>
            <person name="Oishi K."/>
            <person name="Hayashi H."/>
            <person name="Ohta F."/>
            <person name="Nishizaka S."/>
            <person name="Haga S."/>
            <person name="Miura S."/>
            <person name="Morishita T."/>
            <person name="Kabeya Y."/>
            <person name="Terasawa K."/>
            <person name="Suzuki Y."/>
            <person name="Ishii Y."/>
            <person name="Asakawa S."/>
            <person name="Takano H."/>
            <person name="Ohta N."/>
            <person name="Kuroiwa H."/>
            <person name="Tanaka K."/>
            <person name="Shimizu N."/>
            <person name="Sugano S."/>
            <person name="Sato N."/>
            <person name="Nozaki H."/>
            <person name="Ogasawara N."/>
            <person name="Kohara Y."/>
            <person name="Kuroiwa T."/>
        </authorList>
    </citation>
    <scope>NUCLEOTIDE SEQUENCE [LARGE SCALE GENOMIC DNA]</scope>
    <source>
        <strain evidence="4 5">10D</strain>
    </source>
</reference>
<reference evidence="4 5" key="2">
    <citation type="journal article" date="2007" name="BMC Biol.">
        <title>A 100%-complete sequence reveals unusually simple genomic features in the hot-spring red alga Cyanidioschyzon merolae.</title>
        <authorList>
            <person name="Nozaki H."/>
            <person name="Takano H."/>
            <person name="Misumi O."/>
            <person name="Terasawa K."/>
            <person name="Matsuzaki M."/>
            <person name="Maruyama S."/>
            <person name="Nishida K."/>
            <person name="Yagisawa F."/>
            <person name="Yoshida Y."/>
            <person name="Fujiwara T."/>
            <person name="Takio S."/>
            <person name="Tamura K."/>
            <person name="Chung S.J."/>
            <person name="Nakamura S."/>
            <person name="Kuroiwa H."/>
            <person name="Tanaka K."/>
            <person name="Sato N."/>
            <person name="Kuroiwa T."/>
        </authorList>
    </citation>
    <scope>NUCLEOTIDE SEQUENCE [LARGE SCALE GENOMIC DNA]</scope>
    <source>
        <strain evidence="4 5">10D</strain>
    </source>
</reference>
<dbReference type="STRING" id="280699.M1V6A4"/>
<dbReference type="Pfam" id="PF01253">
    <property type="entry name" value="SUI1"/>
    <property type="match status" value="1"/>
</dbReference>
<dbReference type="CDD" id="cd11610">
    <property type="entry name" value="eIF2D_N"/>
    <property type="match status" value="1"/>
</dbReference>
<dbReference type="CDD" id="cd11608">
    <property type="entry name" value="eIF2D_C"/>
    <property type="match status" value="1"/>
</dbReference>
<dbReference type="PROSITE" id="PS50890">
    <property type="entry name" value="PUA"/>
    <property type="match status" value="1"/>
</dbReference>
<dbReference type="Gene3D" id="3.30.780.10">
    <property type="entry name" value="SUI1-like domain"/>
    <property type="match status" value="1"/>
</dbReference>
<dbReference type="OrthoDB" id="199771at2759"/>
<feature type="compositionally biased region" description="Acidic residues" evidence="2">
    <location>
        <begin position="199"/>
        <end position="208"/>
    </location>
</feature>
<dbReference type="SUPFAM" id="SSF55159">
    <property type="entry name" value="eIF1-like"/>
    <property type="match status" value="1"/>
</dbReference>
<sequence>MGAWKRLEVSTSNPVRSSDVRKLRQELLLQEAHWITEEEVDQILPHSKSKNIILVKCSTPKASVYVVEQDPVLFQPARSSLYYPTVYTLWKVRRWPALETISQVSKFLLGGADLMLPGVFRDDPALTWRATQVIAVRVRGNPCALAVGTTLIGSDSADKNTKGKVLAVEHFFGDALWEYGSKAVPNRGFILGEVVEAVPGDDDDDDDNDRNAGGEEAGLETSTMKAGEAPPPSRNDNAATTSASSTVDANHAIDEVAQDLEAQHIIDTAETENERALDVEPDQLLIQSFLQALKIHPSLALPIDASKFYTEFVVPSRPAGTALDLKATSYKKLGAFLKAMVKRKLIKTKEQRGAILIVEVDRNHELLQSFESHNSAAFSASETRESQSLAETERVIHVEEWFKAKPHQRAFLEALAAGMPSVMDAVADTSQGAEFFQSDQLFKLLEHYVRAHGLERPRNIVEMNEDLCSFLQCAPTGSPRQLPFRELFDRMLESMEIWHRIGRDGKLQRGRVKPIQVIVEDRQGGRKHITRIQRMRVYGIDDQQFAADAQRRFAAAATVSEIAGSAKKGGIPDTEVTLQGSFADEVVELLTGTYHVPAHLAEIVDKRKKRGK</sequence>
<dbReference type="InterPro" id="IPR039759">
    <property type="entry name" value="eIF2D_SUI1"/>
</dbReference>
<dbReference type="GeneID" id="16996523"/>
<dbReference type="InterPro" id="IPR004521">
    <property type="entry name" value="Uncharacterised_CHP00451"/>
</dbReference>
<dbReference type="InterPro" id="IPR048247">
    <property type="entry name" value="eIF2D_N"/>
</dbReference>
<dbReference type="Gramene" id="CMQ095CT">
    <property type="protein sequence ID" value="CMQ095CT"/>
    <property type="gene ID" value="CMQ095C"/>
</dbReference>
<keyword evidence="1" id="KW-0963">Cytoplasm</keyword>
<dbReference type="RefSeq" id="XP_005538046.1">
    <property type="nucleotide sequence ID" value="XM_005537989.1"/>
</dbReference>
<evidence type="ECO:0000313" key="5">
    <source>
        <dbReference type="Proteomes" id="UP000007014"/>
    </source>
</evidence>
<dbReference type="NCBIfam" id="TIGR00451">
    <property type="entry name" value="unchar_dom_2"/>
    <property type="match status" value="1"/>
</dbReference>
<dbReference type="Pfam" id="PF17832">
    <property type="entry name" value="Pre-PUA"/>
    <property type="match status" value="1"/>
</dbReference>
<dbReference type="AlphaFoldDB" id="M1V6A4"/>
<dbReference type="InterPro" id="IPR057429">
    <property type="entry name" value="WH_eIF2D"/>
</dbReference>
<dbReference type="InterPro" id="IPR048248">
    <property type="entry name" value="PUA_eIF2d-like"/>
</dbReference>
<dbReference type="InterPro" id="IPR036877">
    <property type="entry name" value="SUI1_dom_sf"/>
</dbReference>
<organism evidence="4 5">
    <name type="scientific">Cyanidioschyzon merolae (strain NIES-3377 / 10D)</name>
    <name type="common">Unicellular red alga</name>
    <dbReference type="NCBI Taxonomy" id="280699"/>
    <lineage>
        <taxon>Eukaryota</taxon>
        <taxon>Rhodophyta</taxon>
        <taxon>Bangiophyceae</taxon>
        <taxon>Cyanidiales</taxon>
        <taxon>Cyanidiaceae</taxon>
        <taxon>Cyanidioschyzon</taxon>
    </lineage>
</organism>
<feature type="region of interest" description="Disordered" evidence="2">
    <location>
        <begin position="197"/>
        <end position="247"/>
    </location>
</feature>
<dbReference type="InterPro" id="IPR041366">
    <property type="entry name" value="Pre-PUA"/>
</dbReference>
<dbReference type="InterPro" id="IPR001950">
    <property type="entry name" value="SUI1"/>
</dbReference>
<dbReference type="OMA" id="MFLKPYR"/>
<dbReference type="Pfam" id="PF25304">
    <property type="entry name" value="WHD_eIF2D"/>
    <property type="match status" value="1"/>
</dbReference>
<evidence type="ECO:0000256" key="1">
    <source>
        <dbReference type="ARBA" id="ARBA00022490"/>
    </source>
</evidence>
<protein>
    <recommendedName>
        <fullName evidence="3">SUI1 domain-containing protein</fullName>
    </recommendedName>
</protein>
<evidence type="ECO:0000313" key="4">
    <source>
        <dbReference type="EMBL" id="BAM82010.1"/>
    </source>
</evidence>
<dbReference type="InterPro" id="IPR015947">
    <property type="entry name" value="PUA-like_sf"/>
</dbReference>
<dbReference type="EMBL" id="AP006499">
    <property type="protein sequence ID" value="BAM82010.1"/>
    <property type="molecule type" value="Genomic_DNA"/>
</dbReference>
<evidence type="ECO:0000259" key="3">
    <source>
        <dbReference type="PROSITE" id="PS50296"/>
    </source>
</evidence>
<feature type="domain" description="SUI1" evidence="3">
    <location>
        <begin position="516"/>
        <end position="594"/>
    </location>
</feature>
<dbReference type="eggNOG" id="KOG2522">
    <property type="taxonomic scope" value="Eukaryota"/>
</dbReference>